<name>A0A6J4L8E0_9BACT</name>
<keyword evidence="2" id="KW-0808">Transferase</keyword>
<sequence>DAQGKPTQPHARRRPRPAQALRRGAWRGGLPGGAGGSAPLAEPGAELRGHAGAAAAAPRAARRRLHPAAPHGGRAPALGRRHGEVPLSPGRRRGDRDGGDPRRRPSHALHLVAGGVRPPVLVLLHRRDGLLAQPRGARDRRAGARDAPARRAGGRDEHRVHGDGRAAHELEGGGPDPHDPQRGRRARDRRAAHHDLHRGRAPRHRGAGRAARAVPARDLDPRPHRRAAPAAHADQHEVPAGGRDRRGPRLRPAGDVRVRDAGRRERPAGARPPARRAGPRLRGVREPHPAAPGRRAGLHPHPRHGDRALRARGAPRRDRGGDPQEPRHRHRRGVRAATGRAPRPAAATTRRGGRSRPDSARCRGGVRRAPRL</sequence>
<feature type="compositionally biased region" description="Basic and acidic residues" evidence="1">
    <location>
        <begin position="92"/>
        <end position="103"/>
    </location>
</feature>
<gene>
    <name evidence="2" type="ORF">AVDCRST_MAG40-1666</name>
</gene>
<feature type="compositionally biased region" description="Low complexity" evidence="1">
    <location>
        <begin position="67"/>
        <end position="78"/>
    </location>
</feature>
<protein>
    <submittedName>
        <fullName evidence="2">23S rRNA (Adenine(2503)-C(2))-methyltransferase @ tRNA (Adenine(37)-C(2))-methyltransferase</fullName>
        <ecNumber evidence="2">2.1.1.192</ecNumber>
    </submittedName>
</protein>
<evidence type="ECO:0000313" key="2">
    <source>
        <dbReference type="EMBL" id="CAA9325394.1"/>
    </source>
</evidence>
<feature type="compositionally biased region" description="Gly residues" evidence="1">
    <location>
        <begin position="26"/>
        <end position="36"/>
    </location>
</feature>
<organism evidence="2">
    <name type="scientific">uncultured Gemmatimonadaceae bacterium</name>
    <dbReference type="NCBI Taxonomy" id="246130"/>
    <lineage>
        <taxon>Bacteria</taxon>
        <taxon>Pseudomonadati</taxon>
        <taxon>Gemmatimonadota</taxon>
        <taxon>Gemmatimonadia</taxon>
        <taxon>Gemmatimonadales</taxon>
        <taxon>Gemmatimonadaceae</taxon>
        <taxon>environmental samples</taxon>
    </lineage>
</organism>
<accession>A0A6J4L8E0</accession>
<dbReference type="GO" id="GO:0032259">
    <property type="term" value="P:methylation"/>
    <property type="evidence" value="ECO:0007669"/>
    <property type="project" value="UniProtKB-KW"/>
</dbReference>
<dbReference type="AlphaFoldDB" id="A0A6J4L8E0"/>
<feature type="compositionally biased region" description="Low complexity" evidence="1">
    <location>
        <begin position="37"/>
        <end position="59"/>
    </location>
</feature>
<feature type="compositionally biased region" description="Low complexity" evidence="1">
    <location>
        <begin position="335"/>
        <end position="350"/>
    </location>
</feature>
<dbReference type="GO" id="GO:0008168">
    <property type="term" value="F:methyltransferase activity"/>
    <property type="evidence" value="ECO:0007669"/>
    <property type="project" value="UniProtKB-KW"/>
</dbReference>
<dbReference type="EMBL" id="CADCTX010000518">
    <property type="protein sequence ID" value="CAA9325394.1"/>
    <property type="molecule type" value="Genomic_DNA"/>
</dbReference>
<keyword evidence="2" id="KW-0489">Methyltransferase</keyword>
<feature type="non-terminal residue" evidence="2">
    <location>
        <position position="372"/>
    </location>
</feature>
<dbReference type="EC" id="2.1.1.192" evidence="2"/>
<feature type="region of interest" description="Disordered" evidence="1">
    <location>
        <begin position="130"/>
        <end position="372"/>
    </location>
</feature>
<feature type="non-terminal residue" evidence="2">
    <location>
        <position position="1"/>
    </location>
</feature>
<feature type="compositionally biased region" description="Basic and acidic residues" evidence="1">
    <location>
        <begin position="303"/>
        <end position="326"/>
    </location>
</feature>
<feature type="region of interest" description="Disordered" evidence="1">
    <location>
        <begin position="1"/>
        <end position="112"/>
    </location>
</feature>
<evidence type="ECO:0000256" key="1">
    <source>
        <dbReference type="SAM" id="MobiDB-lite"/>
    </source>
</evidence>
<feature type="compositionally biased region" description="Basic and acidic residues" evidence="1">
    <location>
        <begin position="233"/>
        <end position="268"/>
    </location>
</feature>
<reference evidence="2" key="1">
    <citation type="submission" date="2020-02" db="EMBL/GenBank/DDBJ databases">
        <authorList>
            <person name="Meier V. D."/>
        </authorList>
    </citation>
    <scope>NUCLEOTIDE SEQUENCE</scope>
    <source>
        <strain evidence="2">AVDCRST_MAG40</strain>
    </source>
</reference>
<proteinExistence type="predicted"/>
<feature type="compositionally biased region" description="Basic residues" evidence="1">
    <location>
        <begin position="183"/>
        <end position="207"/>
    </location>
</feature>
<feature type="compositionally biased region" description="Basic and acidic residues" evidence="1">
    <location>
        <begin position="136"/>
        <end position="182"/>
    </location>
</feature>